<gene>
    <name evidence="1" type="ORF">O6H91_06G104300</name>
</gene>
<protein>
    <submittedName>
        <fullName evidence="1">Uncharacterized protein</fullName>
    </submittedName>
</protein>
<keyword evidence="2" id="KW-1185">Reference proteome</keyword>
<comment type="caution">
    <text evidence="1">The sequence shown here is derived from an EMBL/GenBank/DDBJ whole genome shotgun (WGS) entry which is preliminary data.</text>
</comment>
<accession>A0ACC2DH23</accession>
<dbReference type="Proteomes" id="UP001162992">
    <property type="component" value="Chromosome 6"/>
</dbReference>
<evidence type="ECO:0000313" key="1">
    <source>
        <dbReference type="EMBL" id="KAJ7553587.1"/>
    </source>
</evidence>
<proteinExistence type="predicted"/>
<evidence type="ECO:0000313" key="2">
    <source>
        <dbReference type="Proteomes" id="UP001162992"/>
    </source>
</evidence>
<sequence>MRDAWSDSATAHLIEVYEDKWFSLKRGNLKSKHWEEVAFEVSMRCTDEPIKNWQKCKNKMEKLKKRYRAEKTLEQNTGCFSRWWFYKRMENMVLGTQKGEGNAGVVHANGVALVNLHSGESQPADRLQEEEVAINGKKIEGERKQSEINPSMEKVVGCHENCDVSYTSHEDDEDDMPDEDIPTPGFHPCKLNSVPGNSSSKNCASTHCGMIHEMTSVMRSFAEGFLRLEQSKLELQRDNERVRAETELKRTQMLLASQKQIARLFMRAINNKNKAKRPRIADAQQAADNDH</sequence>
<reference evidence="2" key="1">
    <citation type="journal article" date="2024" name="Proc. Natl. Acad. Sci. U.S.A.">
        <title>Extraordinary preservation of gene collinearity over three hundred million years revealed in homosporous lycophytes.</title>
        <authorList>
            <person name="Li C."/>
            <person name="Wickell D."/>
            <person name="Kuo L.Y."/>
            <person name="Chen X."/>
            <person name="Nie B."/>
            <person name="Liao X."/>
            <person name="Peng D."/>
            <person name="Ji J."/>
            <person name="Jenkins J."/>
            <person name="Williams M."/>
            <person name="Shu S."/>
            <person name="Plott C."/>
            <person name="Barry K."/>
            <person name="Rajasekar S."/>
            <person name="Grimwood J."/>
            <person name="Han X."/>
            <person name="Sun S."/>
            <person name="Hou Z."/>
            <person name="He W."/>
            <person name="Dai G."/>
            <person name="Sun C."/>
            <person name="Schmutz J."/>
            <person name="Leebens-Mack J.H."/>
            <person name="Li F.W."/>
            <person name="Wang L."/>
        </authorList>
    </citation>
    <scope>NUCLEOTIDE SEQUENCE [LARGE SCALE GENOMIC DNA]</scope>
    <source>
        <strain evidence="2">cv. PW_Plant_1</strain>
    </source>
</reference>
<name>A0ACC2DH23_DIPCM</name>
<organism evidence="1 2">
    <name type="scientific">Diphasiastrum complanatum</name>
    <name type="common">Issler's clubmoss</name>
    <name type="synonym">Lycopodium complanatum</name>
    <dbReference type="NCBI Taxonomy" id="34168"/>
    <lineage>
        <taxon>Eukaryota</taxon>
        <taxon>Viridiplantae</taxon>
        <taxon>Streptophyta</taxon>
        <taxon>Embryophyta</taxon>
        <taxon>Tracheophyta</taxon>
        <taxon>Lycopodiopsida</taxon>
        <taxon>Lycopodiales</taxon>
        <taxon>Lycopodiaceae</taxon>
        <taxon>Lycopodioideae</taxon>
        <taxon>Diphasiastrum</taxon>
    </lineage>
</organism>
<dbReference type="EMBL" id="CM055097">
    <property type="protein sequence ID" value="KAJ7553587.1"/>
    <property type="molecule type" value="Genomic_DNA"/>
</dbReference>